<comment type="caution">
    <text evidence="5">The sequence shown here is derived from an EMBL/GenBank/DDBJ whole genome shotgun (WGS) entry which is preliminary data.</text>
</comment>
<evidence type="ECO:0000259" key="4">
    <source>
        <dbReference type="PROSITE" id="PS01124"/>
    </source>
</evidence>
<dbReference type="RefSeq" id="WP_315876395.1">
    <property type="nucleotide sequence ID" value="NZ_JAWCTQ010000004.1"/>
</dbReference>
<name>A0ABU3QF33_9ACTN</name>
<evidence type="ECO:0000256" key="3">
    <source>
        <dbReference type="ARBA" id="ARBA00023163"/>
    </source>
</evidence>
<evidence type="ECO:0000256" key="1">
    <source>
        <dbReference type="ARBA" id="ARBA00023015"/>
    </source>
</evidence>
<dbReference type="InterPro" id="IPR050204">
    <property type="entry name" value="AraC_XylS_family_regulators"/>
</dbReference>
<dbReference type="Proteomes" id="UP001250181">
    <property type="component" value="Unassembled WGS sequence"/>
</dbReference>
<evidence type="ECO:0000313" key="6">
    <source>
        <dbReference type="Proteomes" id="UP001250181"/>
    </source>
</evidence>
<sequence length="328" mass="36224">MTAGTVFRTGKVEEARREIGERFYATSMDLIEERGRRFAARFETVRLGPLVVGDMRCGADVRLRFGELGAYHVNVPLSGRLELRQGAGDALTGTPERGTVLNPAGRVVVDRWAGDCRVVAVKVETAALRRRLEELLGRTPPRALVLAPTLDLVRGAGRDWAALVRRLAREAADPTGLAQHPLVAEPLKDALLTGLLLAASHPYRAEVAEPARALRPAPVKRVMDAVRERPEHPFTVTELAALARVSTRRLQESFRAHVGTTPMGYVRDVRLARVRDELRDAEPGAGLTVGEVAWRWGFTHLGRFAARYRERFGEAPSQTLHAPPPRRV</sequence>
<keyword evidence="3" id="KW-0804">Transcription</keyword>
<dbReference type="SMART" id="SM00342">
    <property type="entry name" value="HTH_ARAC"/>
    <property type="match status" value="1"/>
</dbReference>
<gene>
    <name evidence="5" type="ORF">RND61_04710</name>
</gene>
<dbReference type="Gene3D" id="1.10.10.60">
    <property type="entry name" value="Homeodomain-like"/>
    <property type="match status" value="1"/>
</dbReference>
<dbReference type="EMBL" id="JAWCTQ010000004">
    <property type="protein sequence ID" value="MDT9681377.1"/>
    <property type="molecule type" value="Genomic_DNA"/>
</dbReference>
<dbReference type="InterPro" id="IPR035418">
    <property type="entry name" value="AraC-bd_2"/>
</dbReference>
<feature type="domain" description="HTH araC/xylS-type" evidence="4">
    <location>
        <begin position="220"/>
        <end position="322"/>
    </location>
</feature>
<keyword evidence="2" id="KW-0238">DNA-binding</keyword>
<accession>A0ABU3QF33</accession>
<evidence type="ECO:0000313" key="5">
    <source>
        <dbReference type="EMBL" id="MDT9681377.1"/>
    </source>
</evidence>
<organism evidence="5 6">
    <name type="scientific">Streptomyces tamarix</name>
    <dbReference type="NCBI Taxonomy" id="3078565"/>
    <lineage>
        <taxon>Bacteria</taxon>
        <taxon>Bacillati</taxon>
        <taxon>Actinomycetota</taxon>
        <taxon>Actinomycetes</taxon>
        <taxon>Kitasatosporales</taxon>
        <taxon>Streptomycetaceae</taxon>
        <taxon>Streptomyces</taxon>
    </lineage>
</organism>
<dbReference type="Pfam" id="PF14525">
    <property type="entry name" value="AraC_binding_2"/>
    <property type="match status" value="1"/>
</dbReference>
<keyword evidence="6" id="KW-1185">Reference proteome</keyword>
<keyword evidence="1" id="KW-0805">Transcription regulation</keyword>
<dbReference type="InterPro" id="IPR009057">
    <property type="entry name" value="Homeodomain-like_sf"/>
</dbReference>
<protein>
    <submittedName>
        <fullName evidence="5">AraC family transcriptional regulator</fullName>
    </submittedName>
</protein>
<dbReference type="PROSITE" id="PS01124">
    <property type="entry name" value="HTH_ARAC_FAMILY_2"/>
    <property type="match status" value="1"/>
</dbReference>
<dbReference type="PANTHER" id="PTHR46796:SF12">
    <property type="entry name" value="HTH-TYPE DNA-BINDING TRANSCRIPTIONAL ACTIVATOR EUTR"/>
    <property type="match status" value="1"/>
</dbReference>
<evidence type="ECO:0000256" key="2">
    <source>
        <dbReference type="ARBA" id="ARBA00023125"/>
    </source>
</evidence>
<reference evidence="5 6" key="1">
    <citation type="submission" date="2023-09" db="EMBL/GenBank/DDBJ databases">
        <title>Streptomyces sp. nov.: A antagonism against Alternaria gaisen Producing Streptochlin, Isolated from Tamarix root soil.</title>
        <authorList>
            <person name="Chen Y."/>
        </authorList>
    </citation>
    <scope>NUCLEOTIDE SEQUENCE [LARGE SCALE GENOMIC DNA]</scope>
    <source>
        <strain evidence="5 6">TRM76323</strain>
    </source>
</reference>
<dbReference type="SUPFAM" id="SSF46689">
    <property type="entry name" value="Homeodomain-like"/>
    <property type="match status" value="1"/>
</dbReference>
<dbReference type="Pfam" id="PF12833">
    <property type="entry name" value="HTH_18"/>
    <property type="match status" value="1"/>
</dbReference>
<proteinExistence type="predicted"/>
<dbReference type="InterPro" id="IPR018060">
    <property type="entry name" value="HTH_AraC"/>
</dbReference>
<dbReference type="PANTHER" id="PTHR46796">
    <property type="entry name" value="HTH-TYPE TRANSCRIPTIONAL ACTIVATOR RHAS-RELATED"/>
    <property type="match status" value="1"/>
</dbReference>